<comment type="caution">
    <text evidence="2">The sequence shown here is derived from an EMBL/GenBank/DDBJ whole genome shotgun (WGS) entry which is preliminary data.</text>
</comment>
<keyword evidence="3" id="KW-1185">Reference proteome</keyword>
<keyword evidence="1" id="KW-1133">Transmembrane helix</keyword>
<dbReference type="EMBL" id="JAYFUM010000006">
    <property type="protein sequence ID" value="MEA5138678.1"/>
    <property type="molecule type" value="Genomic_DNA"/>
</dbReference>
<feature type="transmembrane region" description="Helical" evidence="1">
    <location>
        <begin position="12"/>
        <end position="35"/>
    </location>
</feature>
<name>A0ABU5Q745_9BACT</name>
<keyword evidence="1" id="KW-0472">Membrane</keyword>
<protein>
    <submittedName>
        <fullName evidence="2">Uncharacterized protein</fullName>
    </submittedName>
</protein>
<evidence type="ECO:0000313" key="3">
    <source>
        <dbReference type="Proteomes" id="UP001302949"/>
    </source>
</evidence>
<gene>
    <name evidence="2" type="ORF">VB248_06030</name>
</gene>
<accession>A0ABU5Q745</accession>
<keyword evidence="1" id="KW-0812">Transmembrane</keyword>
<reference evidence="2 3" key="1">
    <citation type="submission" date="2023-12" db="EMBL/GenBank/DDBJ databases">
        <title>Novel species of the genus Arcicella isolated from rivers.</title>
        <authorList>
            <person name="Lu H."/>
        </authorList>
    </citation>
    <scope>NUCLEOTIDE SEQUENCE [LARGE SCALE GENOMIC DNA]</scope>
    <source>
        <strain evidence="2 3">KCTC 23307</strain>
    </source>
</reference>
<dbReference type="RefSeq" id="WP_323295845.1">
    <property type="nucleotide sequence ID" value="NZ_JAYFUM010000006.1"/>
</dbReference>
<dbReference type="Proteomes" id="UP001302949">
    <property type="component" value="Unassembled WGS sequence"/>
</dbReference>
<evidence type="ECO:0000256" key="1">
    <source>
        <dbReference type="SAM" id="Phobius"/>
    </source>
</evidence>
<proteinExistence type="predicted"/>
<sequence>MAIDKTLTRRILRDASISIFIYALPVVLLLGWFHYKGEKPWLKTTKTIENLKK</sequence>
<evidence type="ECO:0000313" key="2">
    <source>
        <dbReference type="EMBL" id="MEA5138678.1"/>
    </source>
</evidence>
<organism evidence="2 3">
    <name type="scientific">Arcicella rigui</name>
    <dbReference type="NCBI Taxonomy" id="797020"/>
    <lineage>
        <taxon>Bacteria</taxon>
        <taxon>Pseudomonadati</taxon>
        <taxon>Bacteroidota</taxon>
        <taxon>Cytophagia</taxon>
        <taxon>Cytophagales</taxon>
        <taxon>Flectobacillaceae</taxon>
        <taxon>Arcicella</taxon>
    </lineage>
</organism>